<reference evidence="3" key="1">
    <citation type="submission" date="2018-12" db="EMBL/GenBank/DDBJ databases">
        <title>Tengunoibacter tsumagoiensis gen. nov., sp. nov., Dictyobacter kobayashii sp. nov., D. alpinus sp. nov., and D. joshuensis sp. nov. and description of Dictyobacteraceae fam. nov. within the order Ktedonobacterales isolated from Tengu-no-mugimeshi.</title>
        <authorList>
            <person name="Wang C.M."/>
            <person name="Zheng Y."/>
            <person name="Sakai Y."/>
            <person name="Toyoda A."/>
            <person name="Minakuchi Y."/>
            <person name="Abe K."/>
            <person name="Yokota A."/>
            <person name="Yabe S."/>
        </authorList>
    </citation>
    <scope>NUCLEOTIDE SEQUENCE [LARGE SCALE GENOMIC DNA]</scope>
    <source>
        <strain evidence="3">S-27</strain>
    </source>
</reference>
<evidence type="ECO:0000256" key="1">
    <source>
        <dbReference type="SAM" id="Phobius"/>
    </source>
</evidence>
<keyword evidence="1" id="KW-1133">Transmembrane helix</keyword>
<dbReference type="EMBL" id="BIFQ01000001">
    <property type="protein sequence ID" value="GCE06353.1"/>
    <property type="molecule type" value="Genomic_DNA"/>
</dbReference>
<evidence type="ECO:0000313" key="2">
    <source>
        <dbReference type="EMBL" id="GCE06353.1"/>
    </source>
</evidence>
<comment type="caution">
    <text evidence="2">The sequence shown here is derived from an EMBL/GenBank/DDBJ whole genome shotgun (WGS) entry which is preliminary data.</text>
</comment>
<keyword evidence="1" id="KW-0812">Transmembrane</keyword>
<organism evidence="2 3">
    <name type="scientific">Dictyobacter aurantiacus</name>
    <dbReference type="NCBI Taxonomy" id="1936993"/>
    <lineage>
        <taxon>Bacteria</taxon>
        <taxon>Bacillati</taxon>
        <taxon>Chloroflexota</taxon>
        <taxon>Ktedonobacteria</taxon>
        <taxon>Ktedonobacterales</taxon>
        <taxon>Dictyobacteraceae</taxon>
        <taxon>Dictyobacter</taxon>
    </lineage>
</organism>
<protein>
    <submittedName>
        <fullName evidence="2">Uncharacterized protein</fullName>
    </submittedName>
</protein>
<keyword evidence="3" id="KW-1185">Reference proteome</keyword>
<accession>A0A401ZHS8</accession>
<feature type="transmembrane region" description="Helical" evidence="1">
    <location>
        <begin position="33"/>
        <end position="51"/>
    </location>
</feature>
<feature type="transmembrane region" description="Helical" evidence="1">
    <location>
        <begin position="7"/>
        <end position="27"/>
    </location>
</feature>
<name>A0A401ZHS8_9CHLR</name>
<dbReference type="Proteomes" id="UP000287224">
    <property type="component" value="Unassembled WGS sequence"/>
</dbReference>
<keyword evidence="1" id="KW-0472">Membrane</keyword>
<proteinExistence type="predicted"/>
<gene>
    <name evidence="2" type="ORF">KDAU_36820</name>
</gene>
<dbReference type="AlphaFoldDB" id="A0A401ZHS8"/>
<evidence type="ECO:0000313" key="3">
    <source>
        <dbReference type="Proteomes" id="UP000287224"/>
    </source>
</evidence>
<sequence>MFSSRFYAIVVIVIVCIAMFLFDYFAYRKWIDAFVYIMLVFIAGIISNKFAKSKTKRTNENNPQEDNT</sequence>